<protein>
    <submittedName>
        <fullName evidence="2">Uncharacterized protein</fullName>
    </submittedName>
</protein>
<feature type="region of interest" description="Disordered" evidence="1">
    <location>
        <begin position="1347"/>
        <end position="1387"/>
    </location>
</feature>
<name>A0A6C0EU30_9ZZZZ</name>
<evidence type="ECO:0000313" key="2">
    <source>
        <dbReference type="EMBL" id="QHT32694.1"/>
    </source>
</evidence>
<feature type="compositionally biased region" description="Basic residues" evidence="1">
    <location>
        <begin position="1238"/>
        <end position="1247"/>
    </location>
</feature>
<reference evidence="2" key="1">
    <citation type="journal article" date="2020" name="Nature">
        <title>Giant virus diversity and host interactions through global metagenomics.</title>
        <authorList>
            <person name="Schulz F."/>
            <person name="Roux S."/>
            <person name="Paez-Espino D."/>
            <person name="Jungbluth S."/>
            <person name="Walsh D.A."/>
            <person name="Denef V.J."/>
            <person name="McMahon K.D."/>
            <person name="Konstantinidis K.T."/>
            <person name="Eloe-Fadrosh E.A."/>
            <person name="Kyrpides N.C."/>
            <person name="Woyke T."/>
        </authorList>
    </citation>
    <scope>NUCLEOTIDE SEQUENCE</scope>
    <source>
        <strain evidence="2">GVMAG-M-3300009161-30</strain>
    </source>
</reference>
<feature type="compositionally biased region" description="Polar residues" evidence="1">
    <location>
        <begin position="1347"/>
        <end position="1360"/>
    </location>
</feature>
<feature type="region of interest" description="Disordered" evidence="1">
    <location>
        <begin position="1229"/>
        <end position="1261"/>
    </location>
</feature>
<proteinExistence type="predicted"/>
<evidence type="ECO:0000256" key="1">
    <source>
        <dbReference type="SAM" id="MobiDB-lite"/>
    </source>
</evidence>
<organism evidence="2">
    <name type="scientific">viral metagenome</name>
    <dbReference type="NCBI Taxonomy" id="1070528"/>
    <lineage>
        <taxon>unclassified sequences</taxon>
        <taxon>metagenomes</taxon>
        <taxon>organismal metagenomes</taxon>
    </lineage>
</organism>
<sequence>MYNNTNNINPTNITNTANPINIPDVINISDNNPNAKFKYADTLTILIRTRIRGYPTILYTPSMSVPNMKSNNVYFNPVIKLNSSTTNTIPRGYPPSERMSQFFYKNTFNSLLNRTLATSMQPKRSLETAVNEKIIENNIRIILNELFRPNNKFYIKGKTYTIYDYNWINGDWQIDTKSFERNLMSFTYGTGLATSLYQQRLLASHAAFAQKELGSFAKAYPELVKGYAASKGISRFLTNGDLIKDIASGKKLSDKEIKMEDEKQVSKYVTWIKTLPPGIQTLIGRNIDNSIINVSDNISISVDPITQTLLYSLDRNYSEDIKLNPKKLDPLYQKLYEAGIEFREAENIYETSLGSYNPNTLNPNNIPVAVPVASAAATTATATTAAAPATAASATTNTSPSALPSAFDNVNLFDSTTHALKKIIKTSMEAHFDATHIWNNPDDKKNISNLISNLINYKTAFMEAYKNTLDNLLEKVKAQRNYFEALIHFYKELVIVKKKQFKKNGTDTNNINKLIIQIMEFDIECYSQFVTKNSEYDNFVIQLNTDIRNIINEMNKPNYNTQILNYKEEFEKYYRFPQLLDMNKNQLNIYIKKLLDLYYRDEERVWKLEYSKTNRFFNSTRDNIFDIISVARTLYSHYIETYSENQRRNFTTRIVQAQKPLQKQSVLFYESSNTSEFKKQTNDYMKLHEALKSCYNLITMYGRLSAITYAREIESYTSTRNIYTTTLSIYDEYKKYYNSISKNDSIIPYVPASVYRNIQLTPANVKTEIIFINTKYNTTSRDLNKLEITMDNLVTKYNDIIDSLIPYISDFGIKQKCITIVNKSENANDIPLLTTAEQIIKDFNVELDKDFDWFTTEDFQNELLFLYDQGIYEEVIPEIDKNSIANIVSNVEIYENKEARGDSLFYAVALAFNGELISTGNVSTNPFADGGKYTISSLRRAVSDRISNDELAVWATALDGGRLDVDNPENAQTLKELNFLYDDTGRYINDPDIIKGMIRQTARDGGRYSGDKTARNILERVFKIKFIVIDVVQNPSLEQGLSVVFKVNPEDREGEYKSGIIMDKHKINTPAASGAGAGAGTNDKYTYDILTDESYILRRNISELQIIEKEDPSFRIVCGNATRDANDYNTYLFLLKTYTMDGDDHYEILYDKTSTKFLFSFDSIPPVLKYLVFNSCWKYNRPENKRNTWFNSNDIFKKYLDDSLLVYHELEDRKRIEFNAEAIENPAGPVPEPIAGPVKRRKQRRGKKNEASGMQTKRQGLMRGGALNSQQFVDINRPNAPTKNDTNLSYYVVIDLELYPGEDIPLSKRAVLGCQIRYEKIRQAYADMFGFIYQPLELKEENYTAPITKQNNSGQNNARQTTRKYVDGNYRNRNYRDDNRRTRKYRQ</sequence>
<accession>A0A6C0EU30</accession>
<dbReference type="EMBL" id="MN738946">
    <property type="protein sequence ID" value="QHT32694.1"/>
    <property type="molecule type" value="Genomic_DNA"/>
</dbReference>